<dbReference type="InterPro" id="IPR009044">
    <property type="entry name" value="ssDNA-bd_transcriptional_reg"/>
</dbReference>
<dbReference type="InterPro" id="IPR045125">
    <property type="entry name" value="Sub1/Tcp4-like"/>
</dbReference>
<evidence type="ECO:0000256" key="4">
    <source>
        <dbReference type="ARBA" id="ARBA00023015"/>
    </source>
</evidence>
<sequence>IGKKRNVNVREFKGKVLIDIREYYEDDAGNMKPGKKGISLQVDQWEALKEHIAKIDEAIEELK</sequence>
<keyword evidence="13" id="KW-1185">Reference proteome</keyword>
<accession>A0A6S7KS10</accession>
<evidence type="ECO:0000256" key="5">
    <source>
        <dbReference type="ARBA" id="ARBA00023125"/>
    </source>
</evidence>
<comment type="similarity">
    <text evidence="2">Belongs to the transcriptional coactivator PC4 family.</text>
</comment>
<keyword evidence="6" id="KW-0010">Activator</keyword>
<dbReference type="OrthoDB" id="2505440at2759"/>
<dbReference type="AlphaFoldDB" id="A0A6S7KS10"/>
<dbReference type="GO" id="GO:0060261">
    <property type="term" value="P:positive regulation of transcription initiation by RNA polymerase II"/>
    <property type="evidence" value="ECO:0007669"/>
    <property type="project" value="InterPro"/>
</dbReference>
<evidence type="ECO:0000256" key="8">
    <source>
        <dbReference type="ARBA" id="ARBA00023242"/>
    </source>
</evidence>
<evidence type="ECO:0000256" key="3">
    <source>
        <dbReference type="ARBA" id="ARBA00013386"/>
    </source>
</evidence>
<evidence type="ECO:0000256" key="10">
    <source>
        <dbReference type="ARBA" id="ARBA00031984"/>
    </source>
</evidence>
<dbReference type="SUPFAM" id="SSF54447">
    <property type="entry name" value="ssDNA-binding transcriptional regulator domain"/>
    <property type="match status" value="1"/>
</dbReference>
<proteinExistence type="inferred from homology"/>
<keyword evidence="7" id="KW-0804">Transcription</keyword>
<name>A0A6S7KS10_PARCT</name>
<dbReference type="InterPro" id="IPR003173">
    <property type="entry name" value="PC4_C"/>
</dbReference>
<dbReference type="GO" id="GO:0005634">
    <property type="term" value="C:nucleus"/>
    <property type="evidence" value="ECO:0007669"/>
    <property type="project" value="UniProtKB-SubCell"/>
</dbReference>
<comment type="function">
    <text evidence="9">General coactivator that functions cooperatively with TAFs and mediates functional interactions between upstream activators and the general transcriptional machinery. May be involved in stabilizing the multiprotein transcription complex. Binds single-stranded DNA. Also binds, in vitro, non-specifically to double-stranded DNA (ds DNA).</text>
</comment>
<evidence type="ECO:0000313" key="12">
    <source>
        <dbReference type="EMBL" id="CAB4030813.1"/>
    </source>
</evidence>
<keyword evidence="4" id="KW-0805">Transcription regulation</keyword>
<dbReference type="Proteomes" id="UP001152795">
    <property type="component" value="Unassembled WGS sequence"/>
</dbReference>
<feature type="non-terminal residue" evidence="12">
    <location>
        <position position="63"/>
    </location>
</feature>
<keyword evidence="8" id="KW-0539">Nucleus</keyword>
<dbReference type="Pfam" id="PF02229">
    <property type="entry name" value="PC4"/>
    <property type="match status" value="1"/>
</dbReference>
<dbReference type="GO" id="GO:0003677">
    <property type="term" value="F:DNA binding"/>
    <property type="evidence" value="ECO:0007669"/>
    <property type="project" value="UniProtKB-KW"/>
</dbReference>
<comment type="caution">
    <text evidence="12">The sequence shown here is derived from an EMBL/GenBank/DDBJ whole genome shotgun (WGS) entry which is preliminary data.</text>
</comment>
<comment type="subcellular location">
    <subcellularLocation>
        <location evidence="1">Nucleus</location>
    </subcellularLocation>
</comment>
<dbReference type="FunFam" id="2.30.31.10:FF:000001">
    <property type="entry name" value="Activated RNA polymerase II transcriptional coactivator p15"/>
    <property type="match status" value="1"/>
</dbReference>
<evidence type="ECO:0000256" key="6">
    <source>
        <dbReference type="ARBA" id="ARBA00023159"/>
    </source>
</evidence>
<dbReference type="PANTHER" id="PTHR13215">
    <property type="entry name" value="RNA POLYMERASE II TRANSCRIPTIONAL COACTIVATOR"/>
    <property type="match status" value="1"/>
</dbReference>
<gene>
    <name evidence="12" type="ORF">PACLA_8A036985</name>
</gene>
<evidence type="ECO:0000256" key="1">
    <source>
        <dbReference type="ARBA" id="ARBA00004123"/>
    </source>
</evidence>
<evidence type="ECO:0000256" key="9">
    <source>
        <dbReference type="ARBA" id="ARBA00024848"/>
    </source>
</evidence>
<evidence type="ECO:0000256" key="2">
    <source>
        <dbReference type="ARBA" id="ARBA00009001"/>
    </source>
</evidence>
<protein>
    <recommendedName>
        <fullName evidence="3">Activated RNA polymerase II transcriptional coactivator p15</fullName>
    </recommendedName>
    <alternativeName>
        <fullName evidence="10">SUB1 homolog</fullName>
    </alternativeName>
</protein>
<dbReference type="EMBL" id="CACRXK020017158">
    <property type="protein sequence ID" value="CAB4030813.1"/>
    <property type="molecule type" value="Genomic_DNA"/>
</dbReference>
<evidence type="ECO:0000313" key="13">
    <source>
        <dbReference type="Proteomes" id="UP001152795"/>
    </source>
</evidence>
<dbReference type="Gene3D" id="2.30.31.10">
    <property type="entry name" value="Transcriptional Coactivator Pc4, Chain A"/>
    <property type="match status" value="1"/>
</dbReference>
<keyword evidence="5" id="KW-0238">DNA-binding</keyword>
<feature type="domain" description="Transcriptional coactivator p15 (PC4) C-terminal" evidence="11">
    <location>
        <begin position="1"/>
        <end position="51"/>
    </location>
</feature>
<reference evidence="12" key="1">
    <citation type="submission" date="2020-04" db="EMBL/GenBank/DDBJ databases">
        <authorList>
            <person name="Alioto T."/>
            <person name="Alioto T."/>
            <person name="Gomez Garrido J."/>
        </authorList>
    </citation>
    <scope>NUCLEOTIDE SEQUENCE</scope>
    <source>
        <strain evidence="12">A484AB</strain>
    </source>
</reference>
<dbReference type="GO" id="GO:0003713">
    <property type="term" value="F:transcription coactivator activity"/>
    <property type="evidence" value="ECO:0007669"/>
    <property type="project" value="InterPro"/>
</dbReference>
<evidence type="ECO:0000259" key="11">
    <source>
        <dbReference type="Pfam" id="PF02229"/>
    </source>
</evidence>
<organism evidence="12 13">
    <name type="scientific">Paramuricea clavata</name>
    <name type="common">Red gorgonian</name>
    <name type="synonym">Violescent sea-whip</name>
    <dbReference type="NCBI Taxonomy" id="317549"/>
    <lineage>
        <taxon>Eukaryota</taxon>
        <taxon>Metazoa</taxon>
        <taxon>Cnidaria</taxon>
        <taxon>Anthozoa</taxon>
        <taxon>Octocorallia</taxon>
        <taxon>Malacalcyonacea</taxon>
        <taxon>Plexauridae</taxon>
        <taxon>Paramuricea</taxon>
    </lineage>
</organism>
<evidence type="ECO:0000256" key="7">
    <source>
        <dbReference type="ARBA" id="ARBA00023163"/>
    </source>
</evidence>